<reference evidence="13" key="1">
    <citation type="submission" date="2022-07" db="EMBL/GenBank/DDBJ databases">
        <authorList>
            <person name="Trinca V."/>
            <person name="Uliana J.V.C."/>
            <person name="Torres T.T."/>
            <person name="Ward R.J."/>
            <person name="Monesi N."/>
        </authorList>
    </citation>
    <scope>NUCLEOTIDE SEQUENCE</scope>
    <source>
        <strain evidence="13">HSMRA1968</strain>
        <tissue evidence="13">Whole embryos</tissue>
    </source>
</reference>
<dbReference type="PANTHER" id="PTHR45633">
    <property type="entry name" value="60 KDA HEAT SHOCK PROTEIN, MITOCHONDRIAL"/>
    <property type="match status" value="1"/>
</dbReference>
<dbReference type="GO" id="GO:0140662">
    <property type="term" value="F:ATP-dependent protein folding chaperone"/>
    <property type="evidence" value="ECO:0007669"/>
    <property type="project" value="InterPro"/>
</dbReference>
<dbReference type="Gene3D" id="3.30.260.10">
    <property type="entry name" value="TCP-1-like chaperonin intermediate domain"/>
    <property type="match status" value="1"/>
</dbReference>
<evidence type="ECO:0000256" key="8">
    <source>
        <dbReference type="ARBA" id="ARBA00031971"/>
    </source>
</evidence>
<evidence type="ECO:0000313" key="14">
    <source>
        <dbReference type="Proteomes" id="UP001151699"/>
    </source>
</evidence>
<dbReference type="InterPro" id="IPR027413">
    <property type="entry name" value="GROEL-like_equatorial_sf"/>
</dbReference>
<evidence type="ECO:0000256" key="6">
    <source>
        <dbReference type="ARBA" id="ARBA00023186"/>
    </source>
</evidence>
<dbReference type="Pfam" id="PF00166">
    <property type="entry name" value="Cpn10"/>
    <property type="match status" value="1"/>
</dbReference>
<dbReference type="NCBIfam" id="NF009487">
    <property type="entry name" value="PRK12849.1"/>
    <property type="match status" value="1"/>
</dbReference>
<dbReference type="InterPro" id="IPR027409">
    <property type="entry name" value="GroEL-like_apical_dom_sf"/>
</dbReference>
<keyword evidence="4" id="KW-0547">Nucleotide-binding</keyword>
<dbReference type="HAMAP" id="MF_00600">
    <property type="entry name" value="CH60"/>
    <property type="match status" value="1"/>
</dbReference>
<evidence type="ECO:0000256" key="10">
    <source>
        <dbReference type="ARBA" id="ARBA00079398"/>
    </source>
</evidence>
<dbReference type="EMBL" id="WJQU01000001">
    <property type="protein sequence ID" value="KAJ6645138.1"/>
    <property type="molecule type" value="Genomic_DNA"/>
</dbReference>
<dbReference type="Pfam" id="PF00118">
    <property type="entry name" value="Cpn60_TCP1"/>
    <property type="match status" value="1"/>
</dbReference>
<dbReference type="NCBIfam" id="TIGR02348">
    <property type="entry name" value="GroEL"/>
    <property type="match status" value="1"/>
</dbReference>
<evidence type="ECO:0000256" key="7">
    <source>
        <dbReference type="ARBA" id="ARBA00029976"/>
    </source>
</evidence>
<protein>
    <recommendedName>
        <fullName evidence="3">10 kDa heat shock protein, mitochondrial</fullName>
    </recommendedName>
    <alternativeName>
        <fullName evidence="7">10 kDa chaperonin</fullName>
    </alternativeName>
    <alternativeName>
        <fullName evidence="9">20 kDa chaperonin, chloroplastic</fullName>
    </alternativeName>
    <alternativeName>
        <fullName evidence="8">Chaperonin 10</fullName>
    </alternativeName>
    <alternativeName>
        <fullName evidence="10">Protein Cpn21</fullName>
    </alternativeName>
</protein>
<dbReference type="NCBIfam" id="NF001529">
    <property type="entry name" value="PRK00364.1-5"/>
    <property type="match status" value="1"/>
</dbReference>
<dbReference type="OrthoDB" id="1733909at2759"/>
<proteinExistence type="inferred from homology"/>
<dbReference type="SUPFAM" id="SSF50129">
    <property type="entry name" value="GroES-like"/>
    <property type="match status" value="1"/>
</dbReference>
<comment type="caution">
    <text evidence="13">The sequence shown here is derived from an EMBL/GenBank/DDBJ whole genome shotgun (WGS) entry which is preliminary data.</text>
</comment>
<organism evidence="13 14">
    <name type="scientific">Pseudolycoriella hygida</name>
    <dbReference type="NCBI Taxonomy" id="35572"/>
    <lineage>
        <taxon>Eukaryota</taxon>
        <taxon>Metazoa</taxon>
        <taxon>Ecdysozoa</taxon>
        <taxon>Arthropoda</taxon>
        <taxon>Hexapoda</taxon>
        <taxon>Insecta</taxon>
        <taxon>Pterygota</taxon>
        <taxon>Neoptera</taxon>
        <taxon>Endopterygota</taxon>
        <taxon>Diptera</taxon>
        <taxon>Nematocera</taxon>
        <taxon>Sciaroidea</taxon>
        <taxon>Sciaridae</taxon>
        <taxon>Pseudolycoriella</taxon>
    </lineage>
</organism>
<dbReference type="FunFam" id="2.30.33.40:FF:000001">
    <property type="entry name" value="10 kDa chaperonin"/>
    <property type="match status" value="1"/>
</dbReference>
<dbReference type="InterPro" id="IPR002423">
    <property type="entry name" value="Cpn60/GroEL/TCP-1"/>
</dbReference>
<evidence type="ECO:0000256" key="11">
    <source>
        <dbReference type="RuleBase" id="RU000418"/>
    </source>
</evidence>
<name>A0A9Q0N7E9_9DIPT</name>
<dbReference type="GO" id="GO:0005524">
    <property type="term" value="F:ATP binding"/>
    <property type="evidence" value="ECO:0007669"/>
    <property type="project" value="UniProtKB-KW"/>
</dbReference>
<dbReference type="NCBIfam" id="NF000592">
    <property type="entry name" value="PRK00013.1"/>
    <property type="match status" value="1"/>
</dbReference>
<dbReference type="InterPro" id="IPR018370">
    <property type="entry name" value="Chaperonin_Cpn60_CS"/>
</dbReference>
<dbReference type="GO" id="GO:0042026">
    <property type="term" value="P:protein refolding"/>
    <property type="evidence" value="ECO:0007669"/>
    <property type="project" value="InterPro"/>
</dbReference>
<dbReference type="FunFam" id="3.50.7.10:FF:000001">
    <property type="entry name" value="60 kDa chaperonin"/>
    <property type="match status" value="1"/>
</dbReference>
<sequence length="644" mass="68634">MSFRPLHDRIAVKPIQQEEKTLGGIIIPDTAKEKPMQGEVIAIGKGVRGENGTIHPLEVKVGDKVLYGKWGGTEVKVDGLDMIIMKESDENINMATKLIRHGSNAREQMLKGIDILADTVKVTLGPKGRNVAIEQSFGAPRLTKDGVTVAKAIELKDKAQNLGAQLVKSVASKTSDVAGDGTTTATVLTQAIAREGNKAVAAGFNPMDIKRGIDSAVNLVVEEIKKASKKISSQEEIAQVGTISSNGDKEIGEKIAVAMEKVGKEGVITVEEAKNFSFEVDVVEGMMFDRGYLSPYFVTNSEKMIAELENPFILLFEKKLSNLQQMLPVLEAVVQSGRPLLVIAEDVEGEALATLVVNKLRGGLKVAAVKAPGFGDRKKFMMEDISILTGGQLISEDLGMKLENVNIKMLGTAKKVTISKENTVIIDGAGSKADIAARCSQIRKQIDESSSDYDKEKLQERLAKLAGGVAVLKVGGATEVEVKERKDRVEDALHATRAAVEEGVVAGGGVTLFYAARSLEALKSANEDQQAGINIVKKALQASVRQIAENAGMDGAIVVGKLADSKEKNFGFNAQDMTYVDMIKAGIIDPTKVVRTALQDAASVASLIITTEAFIIDEPADKDEPAMPRGGMGGGMGGMGGMDF</sequence>
<dbReference type="Gene3D" id="2.30.33.40">
    <property type="entry name" value="GroES chaperonin"/>
    <property type="match status" value="1"/>
</dbReference>
<evidence type="ECO:0000256" key="3">
    <source>
        <dbReference type="ARBA" id="ARBA00018842"/>
    </source>
</evidence>
<dbReference type="CDD" id="cd03344">
    <property type="entry name" value="GroEL"/>
    <property type="match status" value="1"/>
</dbReference>
<comment type="similarity">
    <text evidence="2">Belongs to the GroES chaperonin family.</text>
</comment>
<dbReference type="InterPro" id="IPR018369">
    <property type="entry name" value="Chaprnonin_Cpn10_CS"/>
</dbReference>
<dbReference type="HAMAP" id="MF_00580">
    <property type="entry name" value="CH10"/>
    <property type="match status" value="1"/>
</dbReference>
<dbReference type="InterPro" id="IPR020818">
    <property type="entry name" value="Chaperonin_GroES"/>
</dbReference>
<dbReference type="SMART" id="SM00883">
    <property type="entry name" value="Cpn10"/>
    <property type="match status" value="1"/>
</dbReference>
<evidence type="ECO:0000256" key="4">
    <source>
        <dbReference type="ARBA" id="ARBA00022741"/>
    </source>
</evidence>
<keyword evidence="5" id="KW-0067">ATP-binding</keyword>
<evidence type="ECO:0000313" key="13">
    <source>
        <dbReference type="EMBL" id="KAJ6645138.1"/>
    </source>
</evidence>
<dbReference type="InterPro" id="IPR001844">
    <property type="entry name" value="Cpn60/GroEL"/>
</dbReference>
<dbReference type="InterPro" id="IPR027410">
    <property type="entry name" value="TCP-1-like_intermed_sf"/>
</dbReference>
<evidence type="ECO:0000256" key="9">
    <source>
        <dbReference type="ARBA" id="ARBA00073031"/>
    </source>
</evidence>
<dbReference type="PRINTS" id="PR00298">
    <property type="entry name" value="CHAPERONIN60"/>
</dbReference>
<comment type="similarity">
    <text evidence="1 11">Belongs to the chaperonin (HSP60) family.</text>
</comment>
<dbReference type="PROSITE" id="PS00681">
    <property type="entry name" value="CHAPERONINS_CPN10"/>
    <property type="match status" value="1"/>
</dbReference>
<dbReference type="InterPro" id="IPR037124">
    <property type="entry name" value="Chaperonin_GroES_sf"/>
</dbReference>
<dbReference type="CDD" id="cd00320">
    <property type="entry name" value="cpn10"/>
    <property type="match status" value="1"/>
</dbReference>
<evidence type="ECO:0000256" key="12">
    <source>
        <dbReference type="SAM" id="MobiDB-lite"/>
    </source>
</evidence>
<dbReference type="PROSITE" id="PS00296">
    <property type="entry name" value="CHAPERONINS_CPN60"/>
    <property type="match status" value="1"/>
</dbReference>
<evidence type="ECO:0000256" key="1">
    <source>
        <dbReference type="ARBA" id="ARBA00006607"/>
    </source>
</evidence>
<dbReference type="SUPFAM" id="SSF54849">
    <property type="entry name" value="GroEL-intermediate domain like"/>
    <property type="match status" value="1"/>
</dbReference>
<dbReference type="NCBIfam" id="NF009489">
    <property type="entry name" value="PRK12851.1"/>
    <property type="match status" value="1"/>
</dbReference>
<accession>A0A9Q0N7E9</accession>
<dbReference type="NCBIfam" id="NF009488">
    <property type="entry name" value="PRK12850.1"/>
    <property type="match status" value="1"/>
</dbReference>
<dbReference type="Gene3D" id="3.50.7.10">
    <property type="entry name" value="GroEL"/>
    <property type="match status" value="1"/>
</dbReference>
<evidence type="ECO:0000256" key="2">
    <source>
        <dbReference type="ARBA" id="ARBA00006975"/>
    </source>
</evidence>
<dbReference type="NCBIfam" id="NF001533">
    <property type="entry name" value="PRK00364.2-4"/>
    <property type="match status" value="1"/>
</dbReference>
<feature type="region of interest" description="Disordered" evidence="12">
    <location>
        <begin position="621"/>
        <end position="644"/>
    </location>
</feature>
<dbReference type="AlphaFoldDB" id="A0A9Q0N7E9"/>
<dbReference type="NCBIfam" id="NF001531">
    <property type="entry name" value="PRK00364.2-2"/>
    <property type="match status" value="1"/>
</dbReference>
<dbReference type="Proteomes" id="UP001151699">
    <property type="component" value="Chromosome A"/>
</dbReference>
<dbReference type="SUPFAM" id="SSF48592">
    <property type="entry name" value="GroEL equatorial domain-like"/>
    <property type="match status" value="1"/>
</dbReference>
<keyword evidence="14" id="KW-1185">Reference proteome</keyword>
<dbReference type="Gene3D" id="1.10.560.10">
    <property type="entry name" value="GroEL-like equatorial domain"/>
    <property type="match status" value="1"/>
</dbReference>
<keyword evidence="6" id="KW-0143">Chaperone</keyword>
<dbReference type="InterPro" id="IPR011032">
    <property type="entry name" value="GroES-like_sf"/>
</dbReference>
<gene>
    <name evidence="13" type="primary">groEL_1</name>
    <name evidence="13" type="ORF">Bhyg_00340</name>
</gene>
<feature type="compositionally biased region" description="Gly residues" evidence="12">
    <location>
        <begin position="630"/>
        <end position="644"/>
    </location>
</feature>
<evidence type="ECO:0000256" key="5">
    <source>
        <dbReference type="ARBA" id="ARBA00022840"/>
    </source>
</evidence>
<dbReference type="SUPFAM" id="SSF52029">
    <property type="entry name" value="GroEL apical domain-like"/>
    <property type="match status" value="1"/>
</dbReference>